<organism evidence="2 3">
    <name type="scientific">Desulfosarcina ovata subsp. ovata</name>
    <dbReference type="NCBI Taxonomy" id="2752305"/>
    <lineage>
        <taxon>Bacteria</taxon>
        <taxon>Pseudomonadati</taxon>
        <taxon>Thermodesulfobacteriota</taxon>
        <taxon>Desulfobacteria</taxon>
        <taxon>Desulfobacterales</taxon>
        <taxon>Desulfosarcinaceae</taxon>
        <taxon>Desulfosarcina</taxon>
    </lineage>
</organism>
<sequence length="750" mass="79745">MKKLGIAAVGLILVLILSPLSAFSKGPKHNPIRTPTALFQHVGTFDVMAGNGSAVAEIVDVTVNGKQLVYTDSENGAIGFVDISDPAHPVAQGTVAVGGEPTSLVVLDPLVLVGVNTSESYASPSGELVVVHRNNRKIVAVYELGGQPDSLALAPDRKRAAIVIENERDEDFDDGLIPQLPSGTLLIVDLRGPAKKWKITAADLSPVMESAFAGSDLEAEFVDINNRNQAVVSFQENNHLAIIDLVTGRTVNHFSAGSVELKNVDTKENDLIEFDTPITKRAEPDAVAWIDDDSFATANEGDYEDAEGEEGGSRGFTVFNVDGSVEYESAESFEHWLASMGHYNEGRSENKGCEPESAEMGVYGNGRHGRTLLFVGSERCNAVGVYDVSHGFPEPLQVLPTGIGPEGLKAIPKRNLFVASTETDVADAGIPTMINIYRLGQATAAYPMIASDDDDNGTPIPWVALSGLAGDPEDADTLYAVSDSFLAEGFIYTIDVSSQPAKIVSRLQVTGASESLDLEGIAVDPDGNFWLGSEGNAGSRPNLVLKVNALTGAVISEIQLPAGLEENARKNGIEGIAVTGETESEVVYVAIQRAWPDAGDTDTVNTKIGRYDVATGEWGFLHYPLEAEGNGGWIGLSELALLPDGTFAVIERDKGWGPTTGLNAELKAIYGVDLAAAEFRAFDDTEGLVTIDKTLLRDLLPEMAVASIWTAEKLEGLAVAADGQVYSVTDNDGLDDAPGETLFLRHGDWF</sequence>
<dbReference type="SUPFAM" id="SSF69304">
    <property type="entry name" value="Tricorn protease N-terminal domain"/>
    <property type="match status" value="1"/>
</dbReference>
<keyword evidence="3" id="KW-1185">Reference proteome</keyword>
<dbReference type="InterPro" id="IPR011044">
    <property type="entry name" value="Quino_amine_DH_bsu"/>
</dbReference>
<dbReference type="InterPro" id="IPR027372">
    <property type="entry name" value="Phytase-like_dom"/>
</dbReference>
<dbReference type="Gene3D" id="2.130.10.10">
    <property type="entry name" value="YVTN repeat-like/Quinoprotein amine dehydrogenase"/>
    <property type="match status" value="2"/>
</dbReference>
<accession>A0A5K8AA42</accession>
<name>A0A5K8AA42_9BACT</name>
<dbReference type="Pfam" id="PF13449">
    <property type="entry name" value="Phytase-like"/>
    <property type="match status" value="1"/>
</dbReference>
<reference evidence="2 3" key="1">
    <citation type="submission" date="2019-11" db="EMBL/GenBank/DDBJ databases">
        <title>Comparative genomics of hydrocarbon-degrading Desulfosarcina strains.</title>
        <authorList>
            <person name="Watanabe M."/>
            <person name="Kojima H."/>
            <person name="Fukui M."/>
        </authorList>
    </citation>
    <scope>NUCLEOTIDE SEQUENCE [LARGE SCALE GENOMIC DNA]</scope>
    <source>
        <strain evidence="3">oXyS1</strain>
    </source>
</reference>
<dbReference type="SUPFAM" id="SSF50969">
    <property type="entry name" value="YVTN repeat-like/Quinoprotein amine dehydrogenase"/>
    <property type="match status" value="1"/>
</dbReference>
<gene>
    <name evidence="2" type="ORF">DSCOOX_25610</name>
</gene>
<dbReference type="PANTHER" id="PTHR46928">
    <property type="entry name" value="MESENCHYME-SPECIFIC CELL SURFACE GLYCOPROTEIN"/>
    <property type="match status" value="1"/>
</dbReference>
<evidence type="ECO:0000313" key="3">
    <source>
        <dbReference type="Proteomes" id="UP000422108"/>
    </source>
</evidence>
<dbReference type="RefSeq" id="WP_155310587.1">
    <property type="nucleotide sequence ID" value="NZ_AP021879.1"/>
</dbReference>
<evidence type="ECO:0000313" key="2">
    <source>
        <dbReference type="EMBL" id="BBO89381.1"/>
    </source>
</evidence>
<dbReference type="EMBL" id="AP021879">
    <property type="protein sequence ID" value="BBO89381.1"/>
    <property type="molecule type" value="Genomic_DNA"/>
</dbReference>
<protein>
    <submittedName>
        <fullName evidence="2">Alkaline phosphatase</fullName>
    </submittedName>
</protein>
<evidence type="ECO:0000259" key="1">
    <source>
        <dbReference type="Pfam" id="PF13449"/>
    </source>
</evidence>
<feature type="domain" description="Phytase-like" evidence="1">
    <location>
        <begin position="461"/>
        <end position="732"/>
    </location>
</feature>
<dbReference type="AlphaFoldDB" id="A0A5K8AA42"/>
<dbReference type="InterPro" id="IPR052956">
    <property type="entry name" value="Mesenchyme-surface_protein"/>
</dbReference>
<dbReference type="Proteomes" id="UP000422108">
    <property type="component" value="Chromosome"/>
</dbReference>
<dbReference type="InterPro" id="IPR015943">
    <property type="entry name" value="WD40/YVTN_repeat-like_dom_sf"/>
</dbReference>
<dbReference type="PANTHER" id="PTHR46928:SF1">
    <property type="entry name" value="MESENCHYME-SPECIFIC CELL SURFACE GLYCOPROTEIN"/>
    <property type="match status" value="1"/>
</dbReference>
<proteinExistence type="predicted"/>